<proteinExistence type="predicted"/>
<comment type="caution">
    <text evidence="1">The sequence shown here is derived from an EMBL/GenBank/DDBJ whole genome shotgun (WGS) entry which is preliminary data.</text>
</comment>
<reference evidence="1" key="1">
    <citation type="submission" date="2023-10" db="EMBL/GenBank/DDBJ databases">
        <authorList>
            <person name="Rodriguez Cubillos JULIANA M."/>
            <person name="De Vega J."/>
        </authorList>
    </citation>
    <scope>NUCLEOTIDE SEQUENCE</scope>
</reference>
<keyword evidence="2" id="KW-1185">Reference proteome</keyword>
<accession>A0ACB0LMD2</accession>
<dbReference type="Proteomes" id="UP001177021">
    <property type="component" value="Unassembled WGS sequence"/>
</dbReference>
<organism evidence="1 2">
    <name type="scientific">Trifolium pratense</name>
    <name type="common">Red clover</name>
    <dbReference type="NCBI Taxonomy" id="57577"/>
    <lineage>
        <taxon>Eukaryota</taxon>
        <taxon>Viridiplantae</taxon>
        <taxon>Streptophyta</taxon>
        <taxon>Embryophyta</taxon>
        <taxon>Tracheophyta</taxon>
        <taxon>Spermatophyta</taxon>
        <taxon>Magnoliopsida</taxon>
        <taxon>eudicotyledons</taxon>
        <taxon>Gunneridae</taxon>
        <taxon>Pentapetalae</taxon>
        <taxon>rosids</taxon>
        <taxon>fabids</taxon>
        <taxon>Fabales</taxon>
        <taxon>Fabaceae</taxon>
        <taxon>Papilionoideae</taxon>
        <taxon>50 kb inversion clade</taxon>
        <taxon>NPAAA clade</taxon>
        <taxon>Hologalegina</taxon>
        <taxon>IRL clade</taxon>
        <taxon>Trifolieae</taxon>
        <taxon>Trifolium</taxon>
    </lineage>
</organism>
<dbReference type="EMBL" id="CASHSV030000615">
    <property type="protein sequence ID" value="CAJ2670710.1"/>
    <property type="molecule type" value="Genomic_DNA"/>
</dbReference>
<evidence type="ECO:0000313" key="2">
    <source>
        <dbReference type="Proteomes" id="UP001177021"/>
    </source>
</evidence>
<evidence type="ECO:0000313" key="1">
    <source>
        <dbReference type="EMBL" id="CAJ2670710.1"/>
    </source>
</evidence>
<name>A0ACB0LMD2_TRIPR</name>
<sequence length="501" mass="58157">MATAPIIENAEISQPKSEKDKWLENIQALLISVDHDYIQSCSISVVPERLKIPNEYLYMPRVVSIGPRFMKSREELLLMEEVKLRCMLSVLHRGEEKADISFDKCSSVVWELDEVVRASYVVEFELTQPELAKIILLDGCFLLELLISNSKKLNSKFPSRFYPPCPTADVLKDEDVLSDLMLFENQIPILVLHKLYQTIFPNVFEQDMEEMVETEEQRKKRAKKINNLALSVLGYSSLEEPSFKSPHFLDLVHFFVNKTFERRVESGDNLKIRMPDINHEKLKVKSCALRLGAAGVSIQVIEDIVEAEEMKGLDFEFKFNNGKLKISKLNITKTTKARWRNLIAWEHHKYNEKSSETKDQKTISPRGKFTSSALIFDGLICCEADLNFLKTKKIIVDHTNMSNEELKEFFRTMSLGVDPGVVDSTYVTMVAKLNNYSSKSFFILGIFKLLWHLFTIRLEWFVKFLKRNYNFVAMLILLFGFVRVFRSDLLPLIQYIRKLDE</sequence>
<gene>
    <name evidence="1" type="ORF">MILVUS5_LOCUS34706</name>
</gene>
<protein>
    <submittedName>
        <fullName evidence="1">Uncharacterized protein</fullName>
    </submittedName>
</protein>